<dbReference type="EMBL" id="BART01035472">
    <property type="protein sequence ID" value="GAH14832.1"/>
    <property type="molecule type" value="Genomic_DNA"/>
</dbReference>
<evidence type="ECO:0000313" key="1">
    <source>
        <dbReference type="EMBL" id="GAH14832.1"/>
    </source>
</evidence>
<feature type="non-terminal residue" evidence="1">
    <location>
        <position position="1"/>
    </location>
</feature>
<gene>
    <name evidence="1" type="ORF">S01H4_60231</name>
</gene>
<proteinExistence type="predicted"/>
<organism evidence="1">
    <name type="scientific">marine sediment metagenome</name>
    <dbReference type="NCBI Taxonomy" id="412755"/>
    <lineage>
        <taxon>unclassified sequences</taxon>
        <taxon>metagenomes</taxon>
        <taxon>ecological metagenomes</taxon>
    </lineage>
</organism>
<reference evidence="1" key="1">
    <citation type="journal article" date="2014" name="Front. Microbiol.">
        <title>High frequency of phylogenetically diverse reductive dehalogenase-homologous genes in deep subseafloor sedimentary metagenomes.</title>
        <authorList>
            <person name="Kawai M."/>
            <person name="Futagami T."/>
            <person name="Toyoda A."/>
            <person name="Takaki Y."/>
            <person name="Nishi S."/>
            <person name="Hori S."/>
            <person name="Arai W."/>
            <person name="Tsubouchi T."/>
            <person name="Morono Y."/>
            <person name="Uchiyama I."/>
            <person name="Ito T."/>
            <person name="Fujiyama A."/>
            <person name="Inagaki F."/>
            <person name="Takami H."/>
        </authorList>
    </citation>
    <scope>NUCLEOTIDE SEQUENCE</scope>
    <source>
        <strain evidence="1">Expedition CK06-06</strain>
    </source>
</reference>
<sequence length="113" mass="11756">TGAVGDETLGANRVTRTRTDITLGVGVTTFAVVGEYMQITGDGGANTIATITGGATGQMFLLVFVDGFVTITDDNTHVANSIDLSAAFTSADDTILILIFDGTSWYEVSRSVN</sequence>
<accession>X1D3R2</accession>
<name>X1D3R2_9ZZZZ</name>
<dbReference type="AlphaFoldDB" id="X1D3R2"/>
<protein>
    <submittedName>
        <fullName evidence="1">Uncharacterized protein</fullName>
    </submittedName>
</protein>
<comment type="caution">
    <text evidence="1">The sequence shown here is derived from an EMBL/GenBank/DDBJ whole genome shotgun (WGS) entry which is preliminary data.</text>
</comment>